<sequence length="135" mass="15156">MNPSPPQRTQKDRHQHLVTVRRSGKHNQNSRHTGSPRLTTRQEPPMPSQDNALRAEAAQAEAGIRTQIATRSTEQLCYDFAATEGLSVADPAVPMVRGWLMDELEQRDVDALDAWLESGEDLPHRFFGVAPEQFV</sequence>
<evidence type="ECO:0000313" key="2">
    <source>
        <dbReference type="EMBL" id="BFP50068.1"/>
    </source>
</evidence>
<protein>
    <submittedName>
        <fullName evidence="2">Uncharacterized protein</fullName>
    </submittedName>
</protein>
<evidence type="ECO:0000256" key="1">
    <source>
        <dbReference type="SAM" id="MobiDB-lite"/>
    </source>
</evidence>
<dbReference type="KEGG" id="kic:KCMC57_64360"/>
<accession>A0AB33K4D6</accession>
<keyword evidence="2" id="KW-0614">Plasmid</keyword>
<organism evidence="2">
    <name type="scientific">Kitasatospora sp. CMC57</name>
    <dbReference type="NCBI Taxonomy" id="3231513"/>
    <lineage>
        <taxon>Bacteria</taxon>
        <taxon>Bacillati</taxon>
        <taxon>Actinomycetota</taxon>
        <taxon>Actinomycetes</taxon>
        <taxon>Kitasatosporales</taxon>
        <taxon>Streptomycetaceae</taxon>
        <taxon>Kitasatospora</taxon>
    </lineage>
</organism>
<name>A0AB33K4D6_9ACTN</name>
<feature type="compositionally biased region" description="Polar residues" evidence="1">
    <location>
        <begin position="30"/>
        <end position="42"/>
    </location>
</feature>
<proteinExistence type="predicted"/>
<dbReference type="EMBL" id="AP035882">
    <property type="protein sequence ID" value="BFP50068.1"/>
    <property type="molecule type" value="Genomic_DNA"/>
</dbReference>
<gene>
    <name evidence="2" type="ORF">KCMC57_64360</name>
</gene>
<geneLocation type="plasmid" evidence="2">
    <name>pCMC57_01</name>
</geneLocation>
<reference evidence="2" key="1">
    <citation type="submission" date="2024-07" db="EMBL/GenBank/DDBJ databases">
        <title>Complete genome sequences of cellulolytic bacteria, Kitasatospora sp. CMC57 and Streptomyces sp. CMC78, isolated from Japanese agricultural soil.</title>
        <authorList>
            <person name="Hashimoto T."/>
            <person name="Ito M."/>
            <person name="Iwamoto M."/>
            <person name="Fukahori D."/>
            <person name="Shoda T."/>
            <person name="Sakoda M."/>
            <person name="Morohoshi T."/>
            <person name="Mitsuboshi M."/>
            <person name="Nishizawa T."/>
        </authorList>
    </citation>
    <scope>NUCLEOTIDE SEQUENCE</scope>
    <source>
        <strain evidence="2">CMC57</strain>
        <plasmid evidence="2">pCMC57_01</plasmid>
    </source>
</reference>
<dbReference type="AlphaFoldDB" id="A0AB33K4D6"/>
<feature type="region of interest" description="Disordered" evidence="1">
    <location>
        <begin position="1"/>
        <end position="59"/>
    </location>
</feature>